<dbReference type="Proteomes" id="UP000823769">
    <property type="component" value="Unassembled WGS sequence"/>
</dbReference>
<reference evidence="1" key="1">
    <citation type="submission" date="2020-10" db="EMBL/GenBank/DDBJ databases">
        <authorList>
            <person name="Gilroy R."/>
        </authorList>
    </citation>
    <scope>NUCLEOTIDE SEQUENCE</scope>
    <source>
        <strain evidence="1">B3-1481</strain>
    </source>
</reference>
<accession>A0A9D9NNY8</accession>
<evidence type="ECO:0000313" key="1">
    <source>
        <dbReference type="EMBL" id="MBO8480425.1"/>
    </source>
</evidence>
<evidence type="ECO:0000313" key="2">
    <source>
        <dbReference type="Proteomes" id="UP000823769"/>
    </source>
</evidence>
<protein>
    <submittedName>
        <fullName evidence="1">WbqC family protein</fullName>
    </submittedName>
</protein>
<name>A0A9D9NNY8_9BACT</name>
<reference evidence="1" key="2">
    <citation type="journal article" date="2021" name="PeerJ">
        <title>Extensive microbial diversity within the chicken gut microbiome revealed by metagenomics and culture.</title>
        <authorList>
            <person name="Gilroy R."/>
            <person name="Ravi A."/>
            <person name="Getino M."/>
            <person name="Pursley I."/>
            <person name="Horton D.L."/>
            <person name="Alikhan N.F."/>
            <person name="Baker D."/>
            <person name="Gharbi K."/>
            <person name="Hall N."/>
            <person name="Watson M."/>
            <person name="Adriaenssens E.M."/>
            <person name="Foster-Nyarko E."/>
            <person name="Jarju S."/>
            <person name="Secka A."/>
            <person name="Antonio M."/>
            <person name="Oren A."/>
            <person name="Chaudhuri R.R."/>
            <person name="La Ragione R."/>
            <person name="Hildebrand F."/>
            <person name="Pallen M.J."/>
        </authorList>
    </citation>
    <scope>NUCLEOTIDE SEQUENCE</scope>
    <source>
        <strain evidence="1">B3-1481</strain>
    </source>
</reference>
<dbReference type="AlphaFoldDB" id="A0A9D9NNY8"/>
<gene>
    <name evidence="1" type="ORF">IAB76_04875</name>
</gene>
<dbReference type="InterPro" id="IPR014985">
    <property type="entry name" value="WbqC"/>
</dbReference>
<dbReference type="EMBL" id="JADILW010000069">
    <property type="protein sequence ID" value="MBO8480425.1"/>
    <property type="molecule type" value="Genomic_DNA"/>
</dbReference>
<organism evidence="1 2">
    <name type="scientific">Candidatus Cryptobacteroides avistercoris</name>
    <dbReference type="NCBI Taxonomy" id="2840758"/>
    <lineage>
        <taxon>Bacteria</taxon>
        <taxon>Pseudomonadati</taxon>
        <taxon>Bacteroidota</taxon>
        <taxon>Bacteroidia</taxon>
        <taxon>Bacteroidales</taxon>
        <taxon>Candidatus Cryptobacteroides</taxon>
    </lineage>
</organism>
<comment type="caution">
    <text evidence="1">The sequence shown here is derived from an EMBL/GenBank/DDBJ whole genome shotgun (WGS) entry which is preliminary data.</text>
</comment>
<sequence>MTLTIAYFPPIEYFALLARYSSVYMEACENYQKQSYRNRCRICTASGAENLNFPIVHSGGSISIPIREVLVDWSTPWLAKTKRCIDSAYHSSPFFDYYRDSLYALLDTRPATLWDLDMGIIRYFMQKIGLNTEILCTTEYAADHVDIHPKRPDSILEELGLARPYYQVFSEKFGFIPNLSVMDLLFNEGPASLDYLR</sequence>
<proteinExistence type="predicted"/>
<dbReference type="Pfam" id="PF08889">
    <property type="entry name" value="WbqC"/>
    <property type="match status" value="1"/>
</dbReference>